<evidence type="ECO:0000313" key="8">
    <source>
        <dbReference type="EMBL" id="BCJ90343.1"/>
    </source>
</evidence>
<sequence>MPSDTEAEHRHTQAARWLALGIGASLAGLSVWRSRRPPAPRPARAKLAGRLEAGPEKENADPAAELTRDSAAERGRYADTPAQIPLLGWKDILYRTFGEISDDRLLAVAAGVTFYVLLAVFPTISAFVSLYSLVADRATLAEHLSLLAGVVPSGGVEIIGEQLVRLTSGEDTALGFAFLFSLAIALWSANAGAKAFFDALNVIYDETEKRSFVRLNLLSLCFTGGALVFLVLGLSAVAVVPALIEALGLQSLSERLIAALRWPALFVLASFALSLLYRYGPSRSEARWSWLSVGSVIAACLWLTASLLFSWYAANFASYNETYGTLGAAVGFMTWIWLSVAIVLVGAELNAEMEHQTAKDSTTGQPRPLGSRGAAMADTVGEAKAKAFTK</sequence>
<keyword evidence="3 7" id="KW-0812">Transmembrane</keyword>
<keyword evidence="5 7" id="KW-0472">Membrane</keyword>
<feature type="transmembrane region" description="Helical" evidence="7">
    <location>
        <begin position="105"/>
        <end position="134"/>
    </location>
</feature>
<dbReference type="NCBIfam" id="TIGR00765">
    <property type="entry name" value="yihY_not_rbn"/>
    <property type="match status" value="1"/>
</dbReference>
<feature type="compositionally biased region" description="Basic and acidic residues" evidence="6">
    <location>
        <begin position="381"/>
        <end position="390"/>
    </location>
</feature>
<keyword evidence="9" id="KW-1185">Reference proteome</keyword>
<proteinExistence type="predicted"/>
<dbReference type="EMBL" id="AP023361">
    <property type="protein sequence ID" value="BCJ90343.1"/>
    <property type="molecule type" value="Genomic_DNA"/>
</dbReference>
<evidence type="ECO:0000256" key="7">
    <source>
        <dbReference type="SAM" id="Phobius"/>
    </source>
</evidence>
<keyword evidence="2" id="KW-1003">Cell membrane</keyword>
<feature type="region of interest" description="Disordered" evidence="6">
    <location>
        <begin position="36"/>
        <end position="74"/>
    </location>
</feature>
<dbReference type="RefSeq" id="WP_222876976.1">
    <property type="nucleotide sequence ID" value="NZ_AP023361.1"/>
</dbReference>
<feature type="transmembrane region" description="Helical" evidence="7">
    <location>
        <begin position="289"/>
        <end position="314"/>
    </location>
</feature>
<dbReference type="AlphaFoldDB" id="A0A6S6QGS3"/>
<evidence type="ECO:0000256" key="1">
    <source>
        <dbReference type="ARBA" id="ARBA00004651"/>
    </source>
</evidence>
<dbReference type="InterPro" id="IPR017039">
    <property type="entry name" value="Virul_fac_BrkB"/>
</dbReference>
<dbReference type="PANTHER" id="PTHR30213">
    <property type="entry name" value="INNER MEMBRANE PROTEIN YHJD"/>
    <property type="match status" value="1"/>
</dbReference>
<dbReference type="GO" id="GO:0005886">
    <property type="term" value="C:plasma membrane"/>
    <property type="evidence" value="ECO:0007669"/>
    <property type="project" value="UniProtKB-SubCell"/>
</dbReference>
<protein>
    <recommendedName>
        <fullName evidence="10">YihY/virulence factor BrkB family protein</fullName>
    </recommendedName>
</protein>
<gene>
    <name evidence="8" type="ORF">IZ6_10780</name>
</gene>
<evidence type="ECO:0000313" key="9">
    <source>
        <dbReference type="Proteomes" id="UP000515317"/>
    </source>
</evidence>
<evidence type="ECO:0000256" key="3">
    <source>
        <dbReference type="ARBA" id="ARBA00022692"/>
    </source>
</evidence>
<evidence type="ECO:0000256" key="6">
    <source>
        <dbReference type="SAM" id="MobiDB-lite"/>
    </source>
</evidence>
<keyword evidence="4 7" id="KW-1133">Transmembrane helix</keyword>
<evidence type="ECO:0008006" key="10">
    <source>
        <dbReference type="Google" id="ProtNLM"/>
    </source>
</evidence>
<evidence type="ECO:0000256" key="2">
    <source>
        <dbReference type="ARBA" id="ARBA00022475"/>
    </source>
</evidence>
<name>A0A6S6QGS3_9HYPH</name>
<dbReference type="Pfam" id="PF03631">
    <property type="entry name" value="Virul_fac_BrkB"/>
    <property type="match status" value="1"/>
</dbReference>
<reference evidence="8 9" key="1">
    <citation type="submission" date="2020-08" db="EMBL/GenBank/DDBJ databases">
        <title>Genome sequence of Rhizobiales bacterium strain IZ6.</title>
        <authorList>
            <person name="Nakai R."/>
            <person name="Naganuma T."/>
        </authorList>
    </citation>
    <scope>NUCLEOTIDE SEQUENCE [LARGE SCALE GENOMIC DNA]</scope>
    <source>
        <strain evidence="8 9">IZ6</strain>
    </source>
</reference>
<feature type="transmembrane region" description="Helical" evidence="7">
    <location>
        <begin position="173"/>
        <end position="197"/>
    </location>
</feature>
<dbReference type="PANTHER" id="PTHR30213:SF0">
    <property type="entry name" value="UPF0761 MEMBRANE PROTEIN YIHY"/>
    <property type="match status" value="1"/>
</dbReference>
<evidence type="ECO:0000256" key="5">
    <source>
        <dbReference type="ARBA" id="ARBA00023136"/>
    </source>
</evidence>
<dbReference type="Proteomes" id="UP000515317">
    <property type="component" value="Chromosome"/>
</dbReference>
<feature type="transmembrane region" description="Helical" evidence="7">
    <location>
        <begin position="217"/>
        <end position="244"/>
    </location>
</feature>
<feature type="compositionally biased region" description="Basic and acidic residues" evidence="6">
    <location>
        <begin position="53"/>
        <end position="74"/>
    </location>
</feature>
<dbReference type="KEGG" id="tso:IZ6_10780"/>
<comment type="subcellular location">
    <subcellularLocation>
        <location evidence="1">Cell membrane</location>
        <topology evidence="1">Multi-pass membrane protein</topology>
    </subcellularLocation>
</comment>
<feature type="transmembrane region" description="Helical" evidence="7">
    <location>
        <begin position="14"/>
        <end position="32"/>
    </location>
</feature>
<feature type="region of interest" description="Disordered" evidence="6">
    <location>
        <begin position="356"/>
        <end position="390"/>
    </location>
</feature>
<accession>A0A6S6QGS3</accession>
<organism evidence="8 9">
    <name type="scientific">Terrihabitans soli</name>
    <dbReference type="NCBI Taxonomy" id="708113"/>
    <lineage>
        <taxon>Bacteria</taxon>
        <taxon>Pseudomonadati</taxon>
        <taxon>Pseudomonadota</taxon>
        <taxon>Alphaproteobacteria</taxon>
        <taxon>Hyphomicrobiales</taxon>
        <taxon>Terrihabitans</taxon>
    </lineage>
</organism>
<feature type="transmembrane region" description="Helical" evidence="7">
    <location>
        <begin position="326"/>
        <end position="347"/>
    </location>
</feature>
<feature type="transmembrane region" description="Helical" evidence="7">
    <location>
        <begin position="256"/>
        <end position="277"/>
    </location>
</feature>
<evidence type="ECO:0000256" key="4">
    <source>
        <dbReference type="ARBA" id="ARBA00022989"/>
    </source>
</evidence>